<dbReference type="EMBL" id="JARIHO010000002">
    <property type="protein sequence ID" value="KAJ7366457.1"/>
    <property type="molecule type" value="Genomic_DNA"/>
</dbReference>
<name>A0AAD7AR23_9AGAR</name>
<accession>A0AAD7AR23</accession>
<evidence type="ECO:0000313" key="2">
    <source>
        <dbReference type="Proteomes" id="UP001218218"/>
    </source>
</evidence>
<proteinExistence type="predicted"/>
<dbReference type="Proteomes" id="UP001218218">
    <property type="component" value="Unassembled WGS sequence"/>
</dbReference>
<protein>
    <recommendedName>
        <fullName evidence="3">F-box domain-containing protein</fullName>
    </recommendedName>
</protein>
<dbReference type="Gene3D" id="3.80.10.10">
    <property type="entry name" value="Ribonuclease Inhibitor"/>
    <property type="match status" value="1"/>
</dbReference>
<comment type="caution">
    <text evidence="1">The sequence shown here is derived from an EMBL/GenBank/DDBJ whole genome shotgun (WGS) entry which is preliminary data.</text>
</comment>
<keyword evidence="2" id="KW-1185">Reference proteome</keyword>
<organism evidence="1 2">
    <name type="scientific">Mycena albidolilacea</name>
    <dbReference type="NCBI Taxonomy" id="1033008"/>
    <lineage>
        <taxon>Eukaryota</taxon>
        <taxon>Fungi</taxon>
        <taxon>Dikarya</taxon>
        <taxon>Basidiomycota</taxon>
        <taxon>Agaricomycotina</taxon>
        <taxon>Agaricomycetes</taxon>
        <taxon>Agaricomycetidae</taxon>
        <taxon>Agaricales</taxon>
        <taxon>Marasmiineae</taxon>
        <taxon>Mycenaceae</taxon>
        <taxon>Mycena</taxon>
    </lineage>
</organism>
<dbReference type="AlphaFoldDB" id="A0AAD7AR23"/>
<dbReference type="InterPro" id="IPR032675">
    <property type="entry name" value="LRR_dom_sf"/>
</dbReference>
<gene>
    <name evidence="1" type="ORF">DFH08DRAFT_167916</name>
</gene>
<evidence type="ECO:0000313" key="1">
    <source>
        <dbReference type="EMBL" id="KAJ7366457.1"/>
    </source>
</evidence>
<sequence length="492" mass="55574">MPQTRLNAFKSVVDSHFFALFEQDRVPSSQERNTIQALLADRTAHLAHLNSQVPKRRGKKLRRELRIELDNTRRSIKFHRALISPWRRLPVEILSEIFLFTLVPIESKGSLWNDDRDGTLLLCKICSTWRAIALRTPALWNVLSLQPKSLQHPLDWASNWLDRAQSFPVYLQTSWGVTAHPDVINAVISIFASHVHHTAALWIVGVGDSGQPSFPLPDPYDARLLSSLCVHLPPGSSWDWIHAACQTSSRLTNLAISRFSFDWFPASNLKQLTELELLAPMPMSTAFQLLENASSLEVFYIEIEGPGVARSSVLVMKSVLTMEIACSDGEHLGQFLKQLEFPCLTSMAFREVVSAWPERECHSFLSRSSCALKTLELINVRTPQDHIIACLQHKACATLEWLHTNMQPTDALLQHLTYRGHPFPNPKLRTIKLENIRAADGHLSALVESRLFLSTTVTGLPPGVPVPAWLQRVRFTFVEGLAESQYVTHKED</sequence>
<evidence type="ECO:0008006" key="3">
    <source>
        <dbReference type="Google" id="ProtNLM"/>
    </source>
</evidence>
<reference evidence="1" key="1">
    <citation type="submission" date="2023-03" db="EMBL/GenBank/DDBJ databases">
        <title>Massive genome expansion in bonnet fungi (Mycena s.s.) driven by repeated elements and novel gene families across ecological guilds.</title>
        <authorList>
            <consortium name="Lawrence Berkeley National Laboratory"/>
            <person name="Harder C.B."/>
            <person name="Miyauchi S."/>
            <person name="Viragh M."/>
            <person name="Kuo A."/>
            <person name="Thoen E."/>
            <person name="Andreopoulos B."/>
            <person name="Lu D."/>
            <person name="Skrede I."/>
            <person name="Drula E."/>
            <person name="Henrissat B."/>
            <person name="Morin E."/>
            <person name="Kohler A."/>
            <person name="Barry K."/>
            <person name="LaButti K."/>
            <person name="Morin E."/>
            <person name="Salamov A."/>
            <person name="Lipzen A."/>
            <person name="Mereny Z."/>
            <person name="Hegedus B."/>
            <person name="Baldrian P."/>
            <person name="Stursova M."/>
            <person name="Weitz H."/>
            <person name="Taylor A."/>
            <person name="Grigoriev I.V."/>
            <person name="Nagy L.G."/>
            <person name="Martin F."/>
            <person name="Kauserud H."/>
        </authorList>
    </citation>
    <scope>NUCLEOTIDE SEQUENCE</scope>
    <source>
        <strain evidence="1">CBHHK002</strain>
    </source>
</reference>